<organism evidence="17 20">
    <name type="scientific">Yersinia pekkanenii</name>
    <dbReference type="NCBI Taxonomy" id="1288385"/>
    <lineage>
        <taxon>Bacteria</taxon>
        <taxon>Pseudomonadati</taxon>
        <taxon>Pseudomonadota</taxon>
        <taxon>Gammaproteobacteria</taxon>
        <taxon>Enterobacterales</taxon>
        <taxon>Yersiniaceae</taxon>
        <taxon>Yersinia</taxon>
    </lineage>
</organism>
<dbReference type="InterPro" id="IPR015424">
    <property type="entry name" value="PyrdxlP-dep_Trfase"/>
</dbReference>
<dbReference type="PANTHER" id="PTHR42885:SF2">
    <property type="entry name" value="HISTIDINOL-PHOSPHATE AMINOTRANSFERASE"/>
    <property type="match status" value="1"/>
</dbReference>
<evidence type="ECO:0000256" key="4">
    <source>
        <dbReference type="ARBA" id="ARBA00011738"/>
    </source>
</evidence>
<evidence type="ECO:0000256" key="3">
    <source>
        <dbReference type="ARBA" id="ARBA00007970"/>
    </source>
</evidence>
<feature type="region of interest" description="Disordered" evidence="15">
    <location>
        <begin position="359"/>
        <end position="380"/>
    </location>
</feature>
<sequence>MSNPANVIDLARANVRALTPYMSARRLGGNGDVWLNANEYPLATEYPLTAQTFNRYPECQPKLMIERYAAYAGLETEQVLVSRGADEGIELLIRAFCEPGKDAILFCPPTYGMYAVSAETFGVERRTVPTQADWQLDLPAIADNLERVKVIYICSPNNPTGNLINPADLREVLELAQGRAIVAVDEAYIEFCPQASVSSWLKDYPNLVILRTLSKAFALAGLRCGFTLANNDIIQLLLKVIAPYPLSTPVADIAAQALSSLGLEQMRQRVNEVRANREWLQNALQDCACVEHVFTSESNYLLARFTASSSVFKTLWDQGIILRDQNKQPGLSNCLRITVGTRQECERVIAALIPLPGIDNPNNTDKTKNTNTPSLRKETI</sequence>
<evidence type="ECO:0000313" key="19">
    <source>
        <dbReference type="Proteomes" id="UP000044625"/>
    </source>
</evidence>
<dbReference type="PROSITE" id="PS00599">
    <property type="entry name" value="AA_TRANSFER_CLASS_2"/>
    <property type="match status" value="1"/>
</dbReference>
<name>A0A0T9QLY4_9GAMM</name>
<comment type="similarity">
    <text evidence="3 14">Belongs to the class-II pyridoxal-phosphate-dependent aminotransferase family. Histidinol-phosphate aminotransferase subfamily.</text>
</comment>
<evidence type="ECO:0000256" key="2">
    <source>
        <dbReference type="ARBA" id="ARBA00005011"/>
    </source>
</evidence>
<keyword evidence="11 14" id="KW-0368">Histidine biosynthesis</keyword>
<proteinExistence type="inferred from homology"/>
<feature type="compositionally biased region" description="Low complexity" evidence="15">
    <location>
        <begin position="359"/>
        <end position="373"/>
    </location>
</feature>
<dbReference type="InterPro" id="IPR015422">
    <property type="entry name" value="PyrdxlP-dep_Trfase_small"/>
</dbReference>
<evidence type="ECO:0000256" key="1">
    <source>
        <dbReference type="ARBA" id="ARBA00001933"/>
    </source>
</evidence>
<comment type="pathway">
    <text evidence="2 14">Amino-acid biosynthesis; L-histidine biosynthesis; L-histidine from 5-phospho-alpha-D-ribose 1-diphosphate: step 7/9.</text>
</comment>
<accession>A0A0T9QLY4</accession>
<gene>
    <name evidence="14 17" type="primary">hisC</name>
    <name evidence="17" type="ORF">ERS008529_03300</name>
    <name evidence="18" type="ORF">ERS137968_01020</name>
</gene>
<dbReference type="Gene3D" id="3.40.640.10">
    <property type="entry name" value="Type I PLP-dependent aspartate aminotransferase-like (Major domain)"/>
    <property type="match status" value="1"/>
</dbReference>
<evidence type="ECO:0000313" key="17">
    <source>
        <dbReference type="EMBL" id="CNI17957.1"/>
    </source>
</evidence>
<feature type="modified residue" description="N6-(pyridoxal phosphate)lysine" evidence="14">
    <location>
        <position position="215"/>
    </location>
</feature>
<dbReference type="HAMAP" id="MF_01023">
    <property type="entry name" value="HisC_aminotrans_2"/>
    <property type="match status" value="1"/>
</dbReference>
<dbReference type="STRING" id="1288385.ERS137968_01020"/>
<keyword evidence="19" id="KW-1185">Reference proteome</keyword>
<evidence type="ECO:0000256" key="15">
    <source>
        <dbReference type="SAM" id="MobiDB-lite"/>
    </source>
</evidence>
<dbReference type="Proteomes" id="UP000044625">
    <property type="component" value="Unassembled WGS sequence"/>
</dbReference>
<evidence type="ECO:0000256" key="14">
    <source>
        <dbReference type="HAMAP-Rule" id="MF_01023"/>
    </source>
</evidence>
<feature type="domain" description="Aminotransferase class I/classII large" evidence="16">
    <location>
        <begin position="34"/>
        <end position="352"/>
    </location>
</feature>
<evidence type="ECO:0000313" key="20">
    <source>
        <dbReference type="Proteomes" id="UP000045840"/>
    </source>
</evidence>
<evidence type="ECO:0000256" key="10">
    <source>
        <dbReference type="ARBA" id="ARBA00022898"/>
    </source>
</evidence>
<evidence type="ECO:0000256" key="13">
    <source>
        <dbReference type="ARBA" id="ARBA00047481"/>
    </source>
</evidence>
<dbReference type="Gene3D" id="3.90.1150.10">
    <property type="entry name" value="Aspartate Aminotransferase, domain 1"/>
    <property type="match status" value="1"/>
</dbReference>
<dbReference type="GO" id="GO:0030170">
    <property type="term" value="F:pyridoxal phosphate binding"/>
    <property type="evidence" value="ECO:0007669"/>
    <property type="project" value="InterPro"/>
</dbReference>
<dbReference type="EMBL" id="CQAZ01000032">
    <property type="protein sequence ID" value="CNI17957.1"/>
    <property type="molecule type" value="Genomic_DNA"/>
</dbReference>
<evidence type="ECO:0000256" key="6">
    <source>
        <dbReference type="ARBA" id="ARBA00018048"/>
    </source>
</evidence>
<dbReference type="InterPro" id="IPR004839">
    <property type="entry name" value="Aminotransferase_I/II_large"/>
</dbReference>
<dbReference type="OrthoDB" id="9813612at2"/>
<dbReference type="RefSeq" id="WP_049614220.1">
    <property type="nucleotide sequence ID" value="NZ_CAWMMU010000004.1"/>
</dbReference>
<evidence type="ECO:0000313" key="18">
    <source>
        <dbReference type="EMBL" id="CRY64972.1"/>
    </source>
</evidence>
<keyword evidence="9 14" id="KW-0808">Transferase</keyword>
<evidence type="ECO:0000256" key="5">
    <source>
        <dbReference type="ARBA" id="ARBA00012748"/>
    </source>
</evidence>
<comment type="subunit">
    <text evidence="4 14">Homodimer.</text>
</comment>
<dbReference type="CDD" id="cd00609">
    <property type="entry name" value="AAT_like"/>
    <property type="match status" value="1"/>
</dbReference>
<keyword evidence="7 14" id="KW-0032">Aminotransferase</keyword>
<dbReference type="FunFam" id="3.40.640.10:FF:000032">
    <property type="entry name" value="Histidinol-phosphate aminotransferase"/>
    <property type="match status" value="1"/>
</dbReference>
<reference evidence="20" key="3">
    <citation type="submission" date="2015-03" db="EMBL/GenBank/DDBJ databases">
        <authorList>
            <consortium name="Pathogen Informatics"/>
        </authorList>
    </citation>
    <scope>NUCLEOTIDE SEQUENCE [LARGE SCALE GENOMIC DNA]</scope>
    <source>
        <strain evidence="20">A125KOH2</strain>
    </source>
</reference>
<dbReference type="GO" id="GO:0004400">
    <property type="term" value="F:histidinol-phosphate transaminase activity"/>
    <property type="evidence" value="ECO:0007669"/>
    <property type="project" value="UniProtKB-UniRule"/>
</dbReference>
<comment type="catalytic activity">
    <reaction evidence="13 14">
        <text>L-histidinol phosphate + 2-oxoglutarate = 3-(imidazol-4-yl)-2-oxopropyl phosphate + L-glutamate</text>
        <dbReference type="Rhea" id="RHEA:23744"/>
        <dbReference type="ChEBI" id="CHEBI:16810"/>
        <dbReference type="ChEBI" id="CHEBI:29985"/>
        <dbReference type="ChEBI" id="CHEBI:57766"/>
        <dbReference type="ChEBI" id="CHEBI:57980"/>
        <dbReference type="EC" id="2.6.1.9"/>
    </reaction>
</comment>
<evidence type="ECO:0000256" key="9">
    <source>
        <dbReference type="ARBA" id="ARBA00022679"/>
    </source>
</evidence>
<keyword evidence="10 14" id="KW-0663">Pyridoxal phosphate</keyword>
<protein>
    <recommendedName>
        <fullName evidence="6 14">Histidinol-phosphate aminotransferase</fullName>
        <ecNumber evidence="5 14">2.6.1.9</ecNumber>
    </recommendedName>
    <alternativeName>
        <fullName evidence="12 14">Imidazole acetol-phosphate transaminase</fullName>
    </alternativeName>
</protein>
<dbReference type="Pfam" id="PF00155">
    <property type="entry name" value="Aminotran_1_2"/>
    <property type="match status" value="1"/>
</dbReference>
<dbReference type="InterPro" id="IPR005861">
    <property type="entry name" value="HisP_aminotrans"/>
</dbReference>
<reference evidence="17" key="2">
    <citation type="submission" date="2015-03" db="EMBL/GenBank/DDBJ databases">
        <authorList>
            <person name="Murphy D."/>
        </authorList>
    </citation>
    <scope>NUCLEOTIDE SEQUENCE [LARGE SCALE GENOMIC DNA]</scope>
    <source>
        <strain evidence="17">A125KOH2</strain>
    </source>
</reference>
<dbReference type="EC" id="2.6.1.9" evidence="5 14"/>
<evidence type="ECO:0000259" key="16">
    <source>
        <dbReference type="Pfam" id="PF00155"/>
    </source>
</evidence>
<keyword evidence="8 14" id="KW-0028">Amino-acid biosynthesis</keyword>
<evidence type="ECO:0000256" key="11">
    <source>
        <dbReference type="ARBA" id="ARBA00023102"/>
    </source>
</evidence>
<dbReference type="Proteomes" id="UP000045840">
    <property type="component" value="Unassembled WGS sequence"/>
</dbReference>
<dbReference type="PANTHER" id="PTHR42885">
    <property type="entry name" value="HISTIDINOL-PHOSPHATE AMINOTRANSFERASE-RELATED"/>
    <property type="match status" value="1"/>
</dbReference>
<dbReference type="AlphaFoldDB" id="A0A0T9QLY4"/>
<evidence type="ECO:0000256" key="8">
    <source>
        <dbReference type="ARBA" id="ARBA00022605"/>
    </source>
</evidence>
<evidence type="ECO:0000256" key="12">
    <source>
        <dbReference type="ARBA" id="ARBA00030262"/>
    </source>
</evidence>
<dbReference type="EMBL" id="CWJL01000004">
    <property type="protein sequence ID" value="CRY64972.1"/>
    <property type="molecule type" value="Genomic_DNA"/>
</dbReference>
<evidence type="ECO:0000256" key="7">
    <source>
        <dbReference type="ARBA" id="ARBA00022576"/>
    </source>
</evidence>
<comment type="cofactor">
    <cofactor evidence="1 14">
        <name>pyridoxal 5'-phosphate</name>
        <dbReference type="ChEBI" id="CHEBI:597326"/>
    </cofactor>
</comment>
<dbReference type="UniPathway" id="UPA00031">
    <property type="reaction ID" value="UER00012"/>
</dbReference>
<dbReference type="InterPro" id="IPR015421">
    <property type="entry name" value="PyrdxlP-dep_Trfase_major"/>
</dbReference>
<dbReference type="InterPro" id="IPR001917">
    <property type="entry name" value="Aminotrans_II_pyridoxalP_BS"/>
</dbReference>
<reference evidence="18 19" key="1">
    <citation type="submission" date="2015-03" db="EMBL/GenBank/DDBJ databases">
        <authorList>
            <consortium name="Pathogen Informatics"/>
            <person name="Murphy D."/>
        </authorList>
    </citation>
    <scope>NUCLEOTIDE SEQUENCE [LARGE SCALE GENOMIC DNA]</scope>
    <source>
        <strain evidence="19">type strain: CIP110230</strain>
        <strain evidence="18">Type strain: CIP110230</strain>
    </source>
</reference>
<dbReference type="SUPFAM" id="SSF53383">
    <property type="entry name" value="PLP-dependent transferases"/>
    <property type="match status" value="1"/>
</dbReference>
<dbReference type="GO" id="GO:0000105">
    <property type="term" value="P:L-histidine biosynthetic process"/>
    <property type="evidence" value="ECO:0007669"/>
    <property type="project" value="UniProtKB-UniRule"/>
</dbReference>
<dbReference type="NCBIfam" id="TIGR01141">
    <property type="entry name" value="hisC"/>
    <property type="match status" value="1"/>
</dbReference>